<sequence length="3107" mass="339134">MSGLTPSFEVPAEYFYALGSTMPTTIDAATRLTIAGGRAEAALVAAFQQAIDDGTIDVTGLITPLQAARRIIALAGTKGTDPPCRIGPTGDPTKLVSAWLASTNPDAALWSGLLTTGTAAAQAANRRGQLRLILCALTGFDDVSPATVLSDLVTAVRQPLGTPPGSGGLGVTDADGLAAVTADEWTAFLTANPQFLPAFTNPPGATVSVPDRIRAFLRSLQHFYDIGTATPADVILAPGSAPQLDRYGFDPLQAFLVEYYNATGTAFTFGTSAPGDAPAQAAITAVFPSDPAAAAWLAAAVKSIGELTTVTAGLIPAANANAGSLQFSIIEALYTRGFTGKDAITALDEADFATSVAGSVAHQWAAAIWAAAGGSLTPPTGTSGPFVPVNADGGLIDCIPPEELSPLGPLAYLSELLKTGPDSTCAQPVSPSGADFGTLLKPRRGDLAALQADAANLSTPIPLVDLVDESLEYLAAGVVAGGGTATGIGGVVHDTAETSVRDHRLAPPGAAAEPGPPFRHEAAALFRALPQYSSPASPVAEPSGYAALATDFSSPSLPYSQPLDVSRSHLRELGTNRFELLRRFRAQITEFVLDTTDPAGFDSALWRFPVRRDIAVEYLDIDPVEADQLFTAPIAASILYGFAESSSQDGEWVQTAVVLSEFLERTGLDYCEFLDLWRSDFVPFSRVDRDREGGGVGFDDCPPCDPDRIGLRFNQDTDVTAALAELALFIRLWRKLKKHRCGGYTFAELADICTVLGMFDAAGNLNPDFIAQLAAFQMLRDLLCLPLGEVAVRNTDSEQLLTGAIRLRLLALWDPSAAPEDWDWAVGELLKRLEQYAAEAHHRPRREAEDVKLEPAVLDALSVLAGFDPAVATDTWHASPTRTLRFVEVLAKVDASSFTVGEIELLCSGTHVSGDDPFLPQSDGDAEDDPLELPDDGRGHSLWALRARLLEAEADAEDLDHWSWPRIQNALIEEFGYAPSGSADPLTSLAQHAFPHVLEREGQPVTPAERRYRSPLSAGSTTPGMWNGDPDGAFGYDTATENLWTELPLSDEDVLASLARVRQLKGGAAGSSELLAVQELYWQPRADLAALGFLFPDLADADRHLIQHGDERARWHYFQHAFVVARKRCRIIAEHLARHADPHPHRDRDSEASDRDSEASDRNSEHREHEAFERAWLVLKSLHADENAATAPWERPDGSPPPLTWPQATGGAFAALLGLCGTGLTTEYSSPDGAALWRETSGGLDGFGRVRDRWNAPLPTLLPALDASAPAGTDVTVKNGLAFSDERDELLGGAQGHDVSWSGVLLIEHSGRHRFAAGAPTPDGERPDFERAERCAWRIRLERGPRTWVLLSHGWSGQPNTAHETELDLRRGAYTIVVEFQRPTPAFRQSDDIRRQHTGFQLKYAGPDTGEELVTVPRSRLFIASKTGPLGADLDFDSPAAQAAIDGRYPSTLRDIRRTYQRAFLALCLTGRFELSARRHEDGQSELGYLIEHPDRFAGAAFRRESGGFAGHPAWFDLDFLPVTDPYLPPTASQDQRVAPSLGRQAALFDWWERLVDYTGLRAENAHRGRRQRGGLWRLFQDAGEAAPGDVLQLAPHLRVELDHNDLVQTYDGLQALLGEPELTAANLLDERWPVRCFHAEQWTRAVERRRAGEPIGAAQPALWAAADPSTGAPSGNDLLTGFVQDGMIESGDPHRYRDLRALDDGLRERARHALLAYLCGMDRVQLPWPVPAFAARPQDLSDLLLLDVEAGIGERASRIEDAITAVQAFVRRARLHLEPGVTLPAAFLELWDGRFASFRCWQACRRRELYPENAIQWSELEAARRDEGFRFLEHELRDHALTIPVPAGIQYWTAPQPPAHPALPVLQARQPSTLHLPVTADPTTAPAAAVPAEAFGLLGRPDRSARPAWLALLTTKQPPTPHQGDPSGQPPSEGNQHPDAAPNSAVEAPADGPASVVVPPPHAANPLPYWIEAAVRLGVRFLRVAAAGEPAGTSVLAAPDETGPCCTQCAAVHPPCVDEYYFWLAESDYYDLPDPQDADRYGATDDDSDWENPAQFPKLLAWDSHPMVHLHWSRVHNGEFGELRRSTEGVALDSSLLGDPGGPPTLQLRGRRADSLVFRVDDGSGGSGAIPVFEGGSGFAWQPAYTGWTAETGWRYDLADDDAVLLPLVASAPDPVLLPPVMPGSADFGGLAAYPFFAYFSPGAPLVPLSAFAPAAAVADALRAHCRYEAALDWYRLYYDPFAQDNQWDQSSQTPAAARQRASILAQLETLLSWADRLLGAHRDCASVESTGSPESSAMARTVLDAANRILGAAPKTVVKGAATGSVQTVGTFTPLSPRLNPRLVSLYERVRDRLTVIHERDNHRRRRSAEDRDARSFWGEDPTRDGWQSTETDCCDTACSPPSPYRFQYLVQKALDVAGEVRAFGDALLSAYEKGDAEYLAALRAGHERQMQTLTLAVRKDQWRDADWQVQALKQAKLSAHNQLSYYTGLVNGGLNAGENLYVDLTGVGVGLEVAAQVFEMIAQLGGVIPDAYVGTEDFTKIPMTGSSFTDFFDSAGKALGFLAQDVLGGAGLAETEGGWERRLAEWQHEIDIYTIEIERLIREILGAERRSDAALRELNDQQRMIEQGKELEDFLRDKFTNHALYLFFQRETATLYRQAYELAMDLARQAERAFNLERGHTAERFVPCEPWDDLHEGLLAGERLEVALRRMEKTYLDRNRREYELTKHVSLRRDFPLALLKLKTDGECEIEIPEGMFDLDYPGQYLRRMKSMLVTIPCIVGDTGVHCRLTLVGHQTRIDPRLHGPVQRCCTHPGPSCGCGEEPDGDAEGYRPIPGDPRIVRSFAATEAIATSTGQNDSGMFELNFRDERYLPFEFAGAVSRWRIELPRENNQFDVDSITDLVLHLNYTAREGGDALRKAAAAACRNRLPGDGVQLFDVRHDFPDAWAGLRPRWREDRDDRDGDRRRILRPALTASHFPFVQGRRVRHLNQLFVFFAAPDAEPGRHHLVRFRPAENERDDRDAVQDVICVATRAWPGLFCGVVDLRETPVHPVPADRPEALFTLEFPEDVGEICAAYLLAGYSAQCRPRCGEPARQRCDCGCGGE</sequence>
<feature type="region of interest" description="Disordered" evidence="2">
    <location>
        <begin position="1140"/>
        <end position="1169"/>
    </location>
</feature>
<dbReference type="InParanoid" id="C7QCF7"/>
<gene>
    <name evidence="5" type="ordered locus">Caci_5747</name>
</gene>
<evidence type="ECO:0000256" key="2">
    <source>
        <dbReference type="SAM" id="MobiDB-lite"/>
    </source>
</evidence>
<evidence type="ECO:0000259" key="3">
    <source>
        <dbReference type="Pfam" id="PF18276"/>
    </source>
</evidence>
<keyword evidence="1" id="KW-0175">Coiled coil</keyword>
<organism evidence="5 6">
    <name type="scientific">Catenulispora acidiphila (strain DSM 44928 / JCM 14897 / NBRC 102108 / NRRL B-24433 / ID139908)</name>
    <dbReference type="NCBI Taxonomy" id="479433"/>
    <lineage>
        <taxon>Bacteria</taxon>
        <taxon>Bacillati</taxon>
        <taxon>Actinomycetota</taxon>
        <taxon>Actinomycetes</taxon>
        <taxon>Catenulisporales</taxon>
        <taxon>Catenulisporaceae</taxon>
        <taxon>Catenulispora</taxon>
    </lineage>
</organism>
<dbReference type="STRING" id="479433.Caci_5747"/>
<dbReference type="Proteomes" id="UP000000851">
    <property type="component" value="Chromosome"/>
</dbReference>
<dbReference type="RefSeq" id="WP_015794334.1">
    <property type="nucleotide sequence ID" value="NC_013131.1"/>
</dbReference>
<dbReference type="InterPro" id="IPR040840">
    <property type="entry name" value="TcA_TcB_BD"/>
</dbReference>
<feature type="region of interest" description="Disordered" evidence="2">
    <location>
        <begin position="1916"/>
        <end position="1960"/>
    </location>
</feature>
<dbReference type="OrthoDB" id="9781691at2"/>
<feature type="domain" description="Tc toxin complex TcA C-terminal TcB-binding" evidence="3">
    <location>
        <begin position="2605"/>
        <end position="2912"/>
    </location>
</feature>
<reference evidence="5 6" key="1">
    <citation type="journal article" date="2009" name="Stand. Genomic Sci.">
        <title>Complete genome sequence of Catenulispora acidiphila type strain (ID 139908).</title>
        <authorList>
            <person name="Copeland A."/>
            <person name="Lapidus A."/>
            <person name="Glavina Del Rio T."/>
            <person name="Nolan M."/>
            <person name="Lucas S."/>
            <person name="Chen F."/>
            <person name="Tice H."/>
            <person name="Cheng J.F."/>
            <person name="Bruce D."/>
            <person name="Goodwin L."/>
            <person name="Pitluck S."/>
            <person name="Mikhailova N."/>
            <person name="Pati A."/>
            <person name="Ivanova N."/>
            <person name="Mavromatis K."/>
            <person name="Chen A."/>
            <person name="Palaniappan K."/>
            <person name="Chain P."/>
            <person name="Land M."/>
            <person name="Hauser L."/>
            <person name="Chang Y.J."/>
            <person name="Jeffries C.D."/>
            <person name="Chertkov O."/>
            <person name="Brettin T."/>
            <person name="Detter J.C."/>
            <person name="Han C."/>
            <person name="Ali Z."/>
            <person name="Tindall B.J."/>
            <person name="Goker M."/>
            <person name="Bristow J."/>
            <person name="Eisen J.A."/>
            <person name="Markowitz V."/>
            <person name="Hugenholtz P."/>
            <person name="Kyrpides N.C."/>
            <person name="Klenk H.P."/>
        </authorList>
    </citation>
    <scope>NUCLEOTIDE SEQUENCE [LARGE SCALE GENOMIC DNA]</scope>
    <source>
        <strain evidence="6">DSM 44928 / JCM 14897 / NBRC 102108 / NRRL B-24433 / ID139908</strain>
    </source>
</reference>
<feature type="coiled-coil region" evidence="1">
    <location>
        <begin position="2586"/>
        <end position="2620"/>
    </location>
</feature>
<keyword evidence="6" id="KW-1185">Reference proteome</keyword>
<dbReference type="InterPro" id="IPR046839">
    <property type="entry name" value="ABC_toxin_N"/>
</dbReference>
<feature type="compositionally biased region" description="Acidic residues" evidence="2">
    <location>
        <begin position="924"/>
        <end position="934"/>
    </location>
</feature>
<dbReference type="HOGENOM" id="CLU_224592_0_0_11"/>
<feature type="region of interest" description="Disordered" evidence="2">
    <location>
        <begin position="1004"/>
        <end position="1027"/>
    </location>
</feature>
<evidence type="ECO:0000259" key="4">
    <source>
        <dbReference type="Pfam" id="PF20220"/>
    </source>
</evidence>
<dbReference type="eggNOG" id="COG3409">
    <property type="taxonomic scope" value="Bacteria"/>
</dbReference>
<dbReference type="KEGG" id="cai:Caci_5747"/>
<evidence type="ECO:0000313" key="5">
    <source>
        <dbReference type="EMBL" id="ACU74605.1"/>
    </source>
</evidence>
<evidence type="ECO:0000313" key="6">
    <source>
        <dbReference type="Proteomes" id="UP000000851"/>
    </source>
</evidence>
<dbReference type="Pfam" id="PF20220">
    <property type="entry name" value="ABC_toxin_N"/>
    <property type="match status" value="1"/>
</dbReference>
<feature type="region of interest" description="Disordered" evidence="2">
    <location>
        <begin position="914"/>
        <end position="935"/>
    </location>
</feature>
<feature type="domain" description="ABC toxin N-terminal" evidence="4">
    <location>
        <begin position="1705"/>
        <end position="1817"/>
    </location>
</feature>
<evidence type="ECO:0000256" key="1">
    <source>
        <dbReference type="SAM" id="Coils"/>
    </source>
</evidence>
<name>C7QCF7_CATAD</name>
<protein>
    <submittedName>
        <fullName evidence="5">Insecticidal toxin complex protein</fullName>
    </submittedName>
</protein>
<proteinExistence type="predicted"/>
<dbReference type="eggNOG" id="COG2351">
    <property type="taxonomic scope" value="Bacteria"/>
</dbReference>
<dbReference type="EMBL" id="CP001700">
    <property type="protein sequence ID" value="ACU74605.1"/>
    <property type="molecule type" value="Genomic_DNA"/>
</dbReference>
<accession>C7QCF7</accession>
<feature type="region of interest" description="Disordered" evidence="2">
    <location>
        <begin position="1188"/>
        <end position="1207"/>
    </location>
</feature>
<dbReference type="Pfam" id="PF18276">
    <property type="entry name" value="TcA_TcB_BD"/>
    <property type="match status" value="1"/>
</dbReference>